<evidence type="ECO:0000313" key="3">
    <source>
        <dbReference type="EMBL" id="TCS89953.1"/>
    </source>
</evidence>
<name>A0A4V2UUA4_9SPHI</name>
<dbReference type="Gene3D" id="2.70.40.10">
    <property type="match status" value="1"/>
</dbReference>
<dbReference type="AlphaFoldDB" id="A0A4V2UUA4"/>
<gene>
    <name evidence="3" type="ORF">EDD80_101150</name>
</gene>
<sequence length="181" mass="20511">MILSDKRILEEIENGSIVIEPFDLKYLGTNSYDVHLGKYLACYRQRVLDARIHNEVEHFEIPAEGFVLQPGTLYLGVTMEYTETHRHVPFLEGKSSTGRLGIDIHATAGKGDVGFCNTWTLEISCAQPVRIYAGMPIGQLIYFVVEGEIATLYNEKSSAKYNLRSTLPVESMMWKNDFMKP</sequence>
<dbReference type="SUPFAM" id="SSF51283">
    <property type="entry name" value="dUTPase-like"/>
    <property type="match status" value="1"/>
</dbReference>
<dbReference type="GO" id="GO:0006229">
    <property type="term" value="P:dUTP biosynthetic process"/>
    <property type="evidence" value="ECO:0007669"/>
    <property type="project" value="InterPro"/>
</dbReference>
<dbReference type="Pfam" id="PF22769">
    <property type="entry name" value="DCD"/>
    <property type="match status" value="1"/>
</dbReference>
<comment type="caution">
    <text evidence="3">The sequence shown here is derived from an EMBL/GenBank/DDBJ whole genome shotgun (WGS) entry which is preliminary data.</text>
</comment>
<keyword evidence="1" id="KW-0378">Hydrolase</keyword>
<organism evidence="3 4">
    <name type="scientific">Anseongella ginsenosidimutans</name>
    <dbReference type="NCBI Taxonomy" id="496056"/>
    <lineage>
        <taxon>Bacteria</taxon>
        <taxon>Pseudomonadati</taxon>
        <taxon>Bacteroidota</taxon>
        <taxon>Sphingobacteriia</taxon>
        <taxon>Sphingobacteriales</taxon>
        <taxon>Sphingobacteriaceae</taxon>
        <taxon>Anseongella</taxon>
    </lineage>
</organism>
<dbReference type="CDD" id="cd07557">
    <property type="entry name" value="trimeric_dUTPase"/>
    <property type="match status" value="1"/>
</dbReference>
<proteinExistence type="predicted"/>
<keyword evidence="2" id="KW-0546">Nucleotide metabolism</keyword>
<dbReference type="GO" id="GO:0008829">
    <property type="term" value="F:dCTP deaminase activity"/>
    <property type="evidence" value="ECO:0007669"/>
    <property type="project" value="InterPro"/>
</dbReference>
<dbReference type="GO" id="GO:0015949">
    <property type="term" value="P:nucleobase-containing small molecule interconversion"/>
    <property type="evidence" value="ECO:0007669"/>
    <property type="project" value="TreeGrafter"/>
</dbReference>
<dbReference type="InterPro" id="IPR033704">
    <property type="entry name" value="dUTPase_trimeric"/>
</dbReference>
<dbReference type="EMBL" id="SMAD01000001">
    <property type="protein sequence ID" value="TCS89953.1"/>
    <property type="molecule type" value="Genomic_DNA"/>
</dbReference>
<reference evidence="3 4" key="1">
    <citation type="submission" date="2019-03" db="EMBL/GenBank/DDBJ databases">
        <title>Genomic Encyclopedia of Type Strains, Phase IV (KMG-IV): sequencing the most valuable type-strain genomes for metagenomic binning, comparative biology and taxonomic classification.</title>
        <authorList>
            <person name="Goeker M."/>
        </authorList>
    </citation>
    <scope>NUCLEOTIDE SEQUENCE [LARGE SCALE GENOMIC DNA]</scope>
    <source>
        <strain evidence="3 4">DSM 21100</strain>
    </source>
</reference>
<dbReference type="InterPro" id="IPR036157">
    <property type="entry name" value="dUTPase-like_sf"/>
</dbReference>
<dbReference type="InterPro" id="IPR011962">
    <property type="entry name" value="dCTP_deaminase"/>
</dbReference>
<protein>
    <submittedName>
        <fullName evidence="3">dCTP deaminase</fullName>
    </submittedName>
</protein>
<dbReference type="OrthoDB" id="9780202at2"/>
<dbReference type="NCBIfam" id="TIGR02274">
    <property type="entry name" value="dCTP_deam"/>
    <property type="match status" value="1"/>
</dbReference>
<dbReference type="Proteomes" id="UP000295807">
    <property type="component" value="Unassembled WGS sequence"/>
</dbReference>
<evidence type="ECO:0000256" key="1">
    <source>
        <dbReference type="ARBA" id="ARBA00022801"/>
    </source>
</evidence>
<accession>A0A4V2UUA4</accession>
<dbReference type="RefSeq" id="WP_132127427.1">
    <property type="nucleotide sequence ID" value="NZ_CP042432.1"/>
</dbReference>
<evidence type="ECO:0000313" key="4">
    <source>
        <dbReference type="Proteomes" id="UP000295807"/>
    </source>
</evidence>
<dbReference type="PANTHER" id="PTHR42680">
    <property type="entry name" value="DCTP DEAMINASE"/>
    <property type="match status" value="1"/>
</dbReference>
<keyword evidence="4" id="KW-1185">Reference proteome</keyword>
<dbReference type="PANTHER" id="PTHR42680:SF3">
    <property type="entry name" value="DCTP DEAMINASE"/>
    <property type="match status" value="1"/>
</dbReference>
<evidence type="ECO:0000256" key="2">
    <source>
        <dbReference type="ARBA" id="ARBA00023080"/>
    </source>
</evidence>